<dbReference type="PANTHER" id="PTHR43479:SF11">
    <property type="entry name" value="ACREF_ENVCD OPERON REPRESSOR-RELATED"/>
    <property type="match status" value="1"/>
</dbReference>
<organism evidence="4 5">
    <name type="scientific">Clostridium saccharobutylicum</name>
    <dbReference type="NCBI Taxonomy" id="169679"/>
    <lineage>
        <taxon>Bacteria</taxon>
        <taxon>Bacillati</taxon>
        <taxon>Bacillota</taxon>
        <taxon>Clostridia</taxon>
        <taxon>Eubacteriales</taxon>
        <taxon>Clostridiaceae</taxon>
        <taxon>Clostridium</taxon>
    </lineage>
</organism>
<name>A0A1S8NJV4_CLOSA</name>
<dbReference type="InterPro" id="IPR009057">
    <property type="entry name" value="Homeodomain-like_sf"/>
</dbReference>
<reference evidence="4 5" key="1">
    <citation type="submission" date="2016-05" db="EMBL/GenBank/DDBJ databases">
        <title>Microbial solvent formation.</title>
        <authorList>
            <person name="Poehlein A."/>
            <person name="Montoya Solano J.D."/>
            <person name="Flitsch S."/>
            <person name="Krabben P."/>
            <person name="Duerre P."/>
            <person name="Daniel R."/>
        </authorList>
    </citation>
    <scope>NUCLEOTIDE SEQUENCE [LARGE SCALE GENOMIC DNA]</scope>
    <source>
        <strain evidence="4 5">L1-8</strain>
    </source>
</reference>
<dbReference type="SUPFAM" id="SSF46689">
    <property type="entry name" value="Homeodomain-like"/>
    <property type="match status" value="1"/>
</dbReference>
<dbReference type="PROSITE" id="PS50977">
    <property type="entry name" value="HTH_TETR_2"/>
    <property type="match status" value="1"/>
</dbReference>
<dbReference type="InterPro" id="IPR036271">
    <property type="entry name" value="Tet_transcr_reg_TetR-rel_C_sf"/>
</dbReference>
<dbReference type="EMBL" id="LZYZ01000001">
    <property type="protein sequence ID" value="OOM16730.1"/>
    <property type="molecule type" value="Genomic_DNA"/>
</dbReference>
<dbReference type="InterPro" id="IPR050624">
    <property type="entry name" value="HTH-type_Tx_Regulator"/>
</dbReference>
<evidence type="ECO:0000256" key="1">
    <source>
        <dbReference type="ARBA" id="ARBA00023125"/>
    </source>
</evidence>
<evidence type="ECO:0000259" key="3">
    <source>
        <dbReference type="PROSITE" id="PS50977"/>
    </source>
</evidence>
<feature type="domain" description="HTH tetR-type" evidence="3">
    <location>
        <begin position="11"/>
        <end position="71"/>
    </location>
</feature>
<evidence type="ECO:0000313" key="5">
    <source>
        <dbReference type="Proteomes" id="UP000191154"/>
    </source>
</evidence>
<evidence type="ECO:0000313" key="4">
    <source>
        <dbReference type="EMBL" id="OOM16730.1"/>
    </source>
</evidence>
<dbReference type="PANTHER" id="PTHR43479">
    <property type="entry name" value="ACREF/ENVCD OPERON REPRESSOR-RELATED"/>
    <property type="match status" value="1"/>
</dbReference>
<gene>
    <name evidence="4" type="ORF">CLOSAC_10240</name>
</gene>
<accession>A0A1S8NJV4</accession>
<dbReference type="SUPFAM" id="SSF48498">
    <property type="entry name" value="Tetracyclin repressor-like, C-terminal domain"/>
    <property type="match status" value="1"/>
</dbReference>
<feature type="DNA-binding region" description="H-T-H motif" evidence="2">
    <location>
        <begin position="34"/>
        <end position="53"/>
    </location>
</feature>
<proteinExistence type="predicted"/>
<dbReference type="Pfam" id="PF00440">
    <property type="entry name" value="TetR_N"/>
    <property type="match status" value="1"/>
</dbReference>
<dbReference type="Proteomes" id="UP000191154">
    <property type="component" value="Unassembled WGS sequence"/>
</dbReference>
<dbReference type="Gene3D" id="1.10.357.10">
    <property type="entry name" value="Tetracycline Repressor, domain 2"/>
    <property type="match status" value="1"/>
</dbReference>
<dbReference type="AlphaFoldDB" id="A0A1S8NJV4"/>
<protein>
    <submittedName>
        <fullName evidence="4">Bacterial regulatory protein, tetR family</fullName>
    </submittedName>
</protein>
<comment type="caution">
    <text evidence="4">The sequence shown here is derived from an EMBL/GenBank/DDBJ whole genome shotgun (WGS) entry which is preliminary data.</text>
</comment>
<evidence type="ECO:0000256" key="2">
    <source>
        <dbReference type="PROSITE-ProRule" id="PRU00335"/>
    </source>
</evidence>
<sequence length="221" mass="26284">MNDSWHQNVKSKNRKEIISAGRELFLKNNFLNVNVKDICILACVSRVTFYKHFKSMDELIFEVQMGILNNMTDFIIARDNIENNGLERIKKILYSWIDFAKQFKDEMKFIILFDLYYEDYDTDKELKNKYENFINEENNRDFLYLAINKGIEDKSLRPNLDPIKTGYYIFQTIIAVLQRMIYTKLSKKYGVVSFDDIVFSVVDMIINSIKNTNINRNINNN</sequence>
<dbReference type="InterPro" id="IPR001647">
    <property type="entry name" value="HTH_TetR"/>
</dbReference>
<keyword evidence="1 2" id="KW-0238">DNA-binding</keyword>
<dbReference type="RefSeq" id="WP_077864404.1">
    <property type="nucleotide sequence ID" value="NZ_LZYZ01000001.1"/>
</dbReference>
<dbReference type="GO" id="GO:0003677">
    <property type="term" value="F:DNA binding"/>
    <property type="evidence" value="ECO:0007669"/>
    <property type="project" value="UniProtKB-UniRule"/>
</dbReference>